<dbReference type="GO" id="GO:0008168">
    <property type="term" value="F:methyltransferase activity"/>
    <property type="evidence" value="ECO:0007669"/>
    <property type="project" value="UniProtKB-KW"/>
</dbReference>
<accession>A0A833HQ93</accession>
<gene>
    <name evidence="3" type="ORF">F8153_05100</name>
</gene>
<dbReference type="GO" id="GO:0032259">
    <property type="term" value="P:methylation"/>
    <property type="evidence" value="ECO:0007669"/>
    <property type="project" value="UniProtKB-KW"/>
</dbReference>
<dbReference type="Proteomes" id="UP000465601">
    <property type="component" value="Unassembled WGS sequence"/>
</dbReference>
<comment type="caution">
    <text evidence="3">The sequence shown here is derived from an EMBL/GenBank/DDBJ whole genome shotgun (WGS) entry which is preliminary data.</text>
</comment>
<protein>
    <submittedName>
        <fullName evidence="3">Class I SAM-dependent methyltransferase</fullName>
    </submittedName>
</protein>
<dbReference type="Gene3D" id="2.20.25.110">
    <property type="entry name" value="S-adenosyl-L-methionine-dependent methyltransferases"/>
    <property type="match status" value="1"/>
</dbReference>
<dbReference type="PANTHER" id="PTHR43861">
    <property type="entry name" value="TRANS-ACONITATE 2-METHYLTRANSFERASE-RELATED"/>
    <property type="match status" value="1"/>
</dbReference>
<evidence type="ECO:0000313" key="4">
    <source>
        <dbReference type="Proteomes" id="UP000465601"/>
    </source>
</evidence>
<dbReference type="OrthoDB" id="5522265at2"/>
<organism evidence="3 4">
    <name type="scientific">Alkaliphilus serpentinus</name>
    <dbReference type="NCBI Taxonomy" id="1482731"/>
    <lineage>
        <taxon>Bacteria</taxon>
        <taxon>Bacillati</taxon>
        <taxon>Bacillota</taxon>
        <taxon>Clostridia</taxon>
        <taxon>Peptostreptococcales</taxon>
        <taxon>Natronincolaceae</taxon>
        <taxon>Alkaliphilus</taxon>
    </lineage>
</organism>
<name>A0A833HQ93_9FIRM</name>
<evidence type="ECO:0000256" key="1">
    <source>
        <dbReference type="ARBA" id="ARBA00022679"/>
    </source>
</evidence>
<keyword evidence="4" id="KW-1185">Reference proteome</keyword>
<reference evidence="3 4" key="1">
    <citation type="submission" date="2019-10" db="EMBL/GenBank/DDBJ databases">
        <title>Alkaliphilus serpentinus sp. nov. and Alkaliphilus pronyensis sp. nov., two novel anaerobic alkaliphilic species isolated from the serpentinized-hosted hydrothermal field of the Prony Bay (New Caledonia).</title>
        <authorList>
            <person name="Postec A."/>
        </authorList>
    </citation>
    <scope>NUCLEOTIDE SEQUENCE [LARGE SCALE GENOMIC DNA]</scope>
    <source>
        <strain evidence="3 4">LacT</strain>
    </source>
</reference>
<feature type="domain" description="Methyltransferase" evidence="2">
    <location>
        <begin position="70"/>
        <end position="163"/>
    </location>
</feature>
<keyword evidence="1 3" id="KW-0808">Transferase</keyword>
<evidence type="ECO:0000313" key="3">
    <source>
        <dbReference type="EMBL" id="KAB3531553.1"/>
    </source>
</evidence>
<sequence length="276" mass="31901">MIKKIFEYLKKPDLYAPSTTKFWDDEHISKGMLESHLDPETGASRSYEFMDLSVEWIGKIAPANVYNQFLDLGCGPGLYAERFVKKGYSITGIDYSKRSVAYATEKAVERGDAIKYIYQNYLDIDYENEFDVIILIYCDYGVLNPSQRSLLLKKVYKALKKGGKFILDVFSPKFFDSKKESNIWYMEEGGGFWRPDTYLCLESHFIYDKNTRLDQHVLVDINGDVEVIRVFEHCFSKEDLKKEMKDAGFGSIEFFSDVAGKPFDEESKTICIVTTK</sequence>
<dbReference type="InterPro" id="IPR029063">
    <property type="entry name" value="SAM-dependent_MTases_sf"/>
</dbReference>
<dbReference type="RefSeq" id="WP_151865281.1">
    <property type="nucleotide sequence ID" value="NZ_WBZB01000013.1"/>
</dbReference>
<evidence type="ECO:0000259" key="2">
    <source>
        <dbReference type="Pfam" id="PF13649"/>
    </source>
</evidence>
<dbReference type="EMBL" id="WBZB01000013">
    <property type="protein sequence ID" value="KAB3531553.1"/>
    <property type="molecule type" value="Genomic_DNA"/>
</dbReference>
<keyword evidence="3" id="KW-0489">Methyltransferase</keyword>
<proteinExistence type="predicted"/>
<dbReference type="CDD" id="cd02440">
    <property type="entry name" value="AdoMet_MTases"/>
    <property type="match status" value="1"/>
</dbReference>
<dbReference type="Gene3D" id="3.40.50.150">
    <property type="entry name" value="Vaccinia Virus protein VP39"/>
    <property type="match status" value="1"/>
</dbReference>
<dbReference type="Pfam" id="PF13649">
    <property type="entry name" value="Methyltransf_25"/>
    <property type="match status" value="1"/>
</dbReference>
<dbReference type="InterPro" id="IPR041698">
    <property type="entry name" value="Methyltransf_25"/>
</dbReference>
<dbReference type="SUPFAM" id="SSF53335">
    <property type="entry name" value="S-adenosyl-L-methionine-dependent methyltransferases"/>
    <property type="match status" value="1"/>
</dbReference>
<dbReference type="AlphaFoldDB" id="A0A833HQ93"/>